<comment type="similarity">
    <text evidence="9">Belongs to the peroxiredoxin family. BCP/PrxQ subfamily.</text>
</comment>
<comment type="function">
    <text evidence="1">Thiol-specific peroxidase that catalyzes the reduction of hydrogen peroxide and organic hydroperoxides to water and alcohols, respectively. Plays a role in cell protection against oxidative stress by detoxifying peroxides and as sensor of hydrogen peroxide-mediated signaling events.</text>
</comment>
<dbReference type="GO" id="GO:0005737">
    <property type="term" value="C:cytoplasm"/>
    <property type="evidence" value="ECO:0007669"/>
    <property type="project" value="TreeGrafter"/>
</dbReference>
<dbReference type="InterPro" id="IPR013766">
    <property type="entry name" value="Thioredoxin_domain"/>
</dbReference>
<comment type="catalytic activity">
    <reaction evidence="11">
        <text>a hydroperoxide + [thioredoxin]-dithiol = an alcohol + [thioredoxin]-disulfide + H2O</text>
        <dbReference type="Rhea" id="RHEA:62620"/>
        <dbReference type="Rhea" id="RHEA-COMP:10698"/>
        <dbReference type="Rhea" id="RHEA-COMP:10700"/>
        <dbReference type="ChEBI" id="CHEBI:15377"/>
        <dbReference type="ChEBI" id="CHEBI:29950"/>
        <dbReference type="ChEBI" id="CHEBI:30879"/>
        <dbReference type="ChEBI" id="CHEBI:35924"/>
        <dbReference type="ChEBI" id="CHEBI:50058"/>
        <dbReference type="EC" id="1.11.1.24"/>
    </reaction>
</comment>
<keyword evidence="4" id="KW-0049">Antioxidant</keyword>
<gene>
    <name evidence="13" type="ORF">SAMN05216269_11715</name>
</gene>
<keyword evidence="14" id="KW-1185">Reference proteome</keyword>
<evidence type="ECO:0000256" key="4">
    <source>
        <dbReference type="ARBA" id="ARBA00022862"/>
    </source>
</evidence>
<dbReference type="AlphaFoldDB" id="A0A1M7PG36"/>
<evidence type="ECO:0000313" key="14">
    <source>
        <dbReference type="Proteomes" id="UP000184092"/>
    </source>
</evidence>
<dbReference type="STRING" id="178356.SAMN05216269_11715"/>
<dbReference type="InterPro" id="IPR000866">
    <property type="entry name" value="AhpC/TSA"/>
</dbReference>
<dbReference type="Pfam" id="PF00578">
    <property type="entry name" value="AhpC-TSA"/>
    <property type="match status" value="1"/>
</dbReference>
<dbReference type="OrthoDB" id="9809746at2"/>
<dbReference type="SUPFAM" id="SSF52833">
    <property type="entry name" value="Thioredoxin-like"/>
    <property type="match status" value="1"/>
</dbReference>
<evidence type="ECO:0000256" key="11">
    <source>
        <dbReference type="ARBA" id="ARBA00049091"/>
    </source>
</evidence>
<dbReference type="InterPro" id="IPR036249">
    <property type="entry name" value="Thioredoxin-like_sf"/>
</dbReference>
<evidence type="ECO:0000259" key="12">
    <source>
        <dbReference type="PROSITE" id="PS51352"/>
    </source>
</evidence>
<evidence type="ECO:0000313" key="13">
    <source>
        <dbReference type="EMBL" id="SHN15974.1"/>
    </source>
</evidence>
<evidence type="ECO:0000256" key="8">
    <source>
        <dbReference type="ARBA" id="ARBA00032824"/>
    </source>
</evidence>
<keyword evidence="3" id="KW-0575">Peroxidase</keyword>
<keyword evidence="7" id="KW-0676">Redox-active center</keyword>
<evidence type="ECO:0000256" key="10">
    <source>
        <dbReference type="ARBA" id="ARBA00042639"/>
    </source>
</evidence>
<evidence type="ECO:0000256" key="3">
    <source>
        <dbReference type="ARBA" id="ARBA00022559"/>
    </source>
</evidence>
<dbReference type="GO" id="GO:0034599">
    <property type="term" value="P:cellular response to oxidative stress"/>
    <property type="evidence" value="ECO:0007669"/>
    <property type="project" value="TreeGrafter"/>
</dbReference>
<evidence type="ECO:0000256" key="2">
    <source>
        <dbReference type="ARBA" id="ARBA00013017"/>
    </source>
</evidence>
<dbReference type="EMBL" id="FRCL01000017">
    <property type="protein sequence ID" value="SHN15974.1"/>
    <property type="molecule type" value="Genomic_DNA"/>
</dbReference>
<keyword evidence="6" id="KW-1015">Disulfide bond</keyword>
<reference evidence="14" key="1">
    <citation type="submission" date="2016-11" db="EMBL/GenBank/DDBJ databases">
        <authorList>
            <person name="Varghese N."/>
            <person name="Submissions S."/>
        </authorList>
    </citation>
    <scope>NUCLEOTIDE SEQUENCE [LARGE SCALE GENOMIC DNA]</scope>
    <source>
        <strain evidence="14">CGMCC 1.2749</strain>
    </source>
</reference>
<dbReference type="GO" id="GO:0045454">
    <property type="term" value="P:cell redox homeostasis"/>
    <property type="evidence" value="ECO:0007669"/>
    <property type="project" value="TreeGrafter"/>
</dbReference>
<dbReference type="Proteomes" id="UP000184092">
    <property type="component" value="Unassembled WGS sequence"/>
</dbReference>
<dbReference type="PANTHER" id="PTHR42801">
    <property type="entry name" value="THIOREDOXIN-DEPENDENT PEROXIDE REDUCTASE"/>
    <property type="match status" value="1"/>
</dbReference>
<proteinExistence type="inferred from homology"/>
<dbReference type="GO" id="GO:0008379">
    <property type="term" value="F:thioredoxin peroxidase activity"/>
    <property type="evidence" value="ECO:0007669"/>
    <property type="project" value="TreeGrafter"/>
</dbReference>
<dbReference type="Gene3D" id="3.40.30.10">
    <property type="entry name" value="Glutaredoxin"/>
    <property type="match status" value="1"/>
</dbReference>
<feature type="domain" description="Thioredoxin" evidence="12">
    <location>
        <begin position="50"/>
        <end position="227"/>
    </location>
</feature>
<protein>
    <recommendedName>
        <fullName evidence="2">thioredoxin-dependent peroxiredoxin</fullName>
        <ecNumber evidence="2">1.11.1.24</ecNumber>
    </recommendedName>
    <alternativeName>
        <fullName evidence="8">Thioredoxin peroxidase</fullName>
    </alternativeName>
    <alternativeName>
        <fullName evidence="10">Thioredoxin-dependent peroxiredoxin Bcp</fullName>
    </alternativeName>
</protein>
<evidence type="ECO:0000256" key="9">
    <source>
        <dbReference type="ARBA" id="ARBA00038489"/>
    </source>
</evidence>
<sequence>MTDSIKIPVYREEKKTFEYDLEAMLGKETLDIFNLDATLLAQKITSPLKINVGDKTPLFHLPNAVGDIISIENLLKQGPVVITFYRGNWCPYCNLVLNAYQRILPEIKTLGANLIAISPQNPVSSLYMQAKHDLGYEVLSDAENTIAKLFTTIIKSETEIINEAKKLGIDFYDFYDFYDHNSKEIPVPAVFIINKNGTVVFAKCENGDYRLRVEPQDILDALLNIAE</sequence>
<dbReference type="InterPro" id="IPR050924">
    <property type="entry name" value="Peroxiredoxin_BCP/PrxQ"/>
</dbReference>
<evidence type="ECO:0000256" key="6">
    <source>
        <dbReference type="ARBA" id="ARBA00023157"/>
    </source>
</evidence>
<accession>A0A1M7PG36</accession>
<evidence type="ECO:0000256" key="1">
    <source>
        <dbReference type="ARBA" id="ARBA00003330"/>
    </source>
</evidence>
<evidence type="ECO:0000256" key="7">
    <source>
        <dbReference type="ARBA" id="ARBA00023284"/>
    </source>
</evidence>
<dbReference type="EC" id="1.11.1.24" evidence="2"/>
<dbReference type="PROSITE" id="PS51352">
    <property type="entry name" value="THIOREDOXIN_2"/>
    <property type="match status" value="1"/>
</dbReference>
<name>A0A1M7PG36_9FLAO</name>
<dbReference type="PANTHER" id="PTHR42801:SF7">
    <property type="entry name" value="SLL1159 PROTEIN"/>
    <property type="match status" value="1"/>
</dbReference>
<evidence type="ECO:0000256" key="5">
    <source>
        <dbReference type="ARBA" id="ARBA00023002"/>
    </source>
</evidence>
<organism evidence="13 14">
    <name type="scientific">Flavobacterium xinjiangense</name>
    <dbReference type="NCBI Taxonomy" id="178356"/>
    <lineage>
        <taxon>Bacteria</taxon>
        <taxon>Pseudomonadati</taxon>
        <taxon>Bacteroidota</taxon>
        <taxon>Flavobacteriia</taxon>
        <taxon>Flavobacteriales</taxon>
        <taxon>Flavobacteriaceae</taxon>
        <taxon>Flavobacterium</taxon>
    </lineage>
</organism>
<keyword evidence="5" id="KW-0560">Oxidoreductase</keyword>
<dbReference type="CDD" id="cd02970">
    <property type="entry name" value="PRX_like2"/>
    <property type="match status" value="1"/>
</dbReference>
<dbReference type="RefSeq" id="WP_073211108.1">
    <property type="nucleotide sequence ID" value="NZ_FRCL01000017.1"/>
</dbReference>